<feature type="region of interest" description="Disordered" evidence="1">
    <location>
        <begin position="81"/>
        <end position="107"/>
    </location>
</feature>
<protein>
    <submittedName>
        <fullName evidence="2">Unnamed protein product</fullName>
    </submittedName>
</protein>
<comment type="caution">
    <text evidence="2">The sequence shown here is derived from an EMBL/GenBank/DDBJ whole genome shotgun (WGS) entry which is preliminary data.</text>
</comment>
<evidence type="ECO:0000256" key="1">
    <source>
        <dbReference type="SAM" id="MobiDB-lite"/>
    </source>
</evidence>
<keyword evidence="3" id="KW-1185">Reference proteome</keyword>
<dbReference type="AlphaFoldDB" id="A0A9W6WUQ6"/>
<accession>A0A9W6WUQ6</accession>
<gene>
    <name evidence="2" type="ORF">Pfra01_000160300</name>
</gene>
<evidence type="ECO:0000313" key="2">
    <source>
        <dbReference type="EMBL" id="GMF18406.1"/>
    </source>
</evidence>
<feature type="region of interest" description="Disordered" evidence="1">
    <location>
        <begin position="222"/>
        <end position="242"/>
    </location>
</feature>
<dbReference type="Proteomes" id="UP001165121">
    <property type="component" value="Unassembled WGS sequence"/>
</dbReference>
<sequence>MVRDSIGDDEAGRRKKERSEVNDQIDWKKLDLGFGGESRPVYDTAGKAVSGLAEKAKEDPLLLAVIQALMAMVGVGKFEDAGSTTPKAAATEDAGSTTPKAAATKTKARALEVKAVRRTDAEDDEHGRAAPARYHHAEKKVLATQRDTVAGAKVQFIERSCPEKSNSFWGKSSPAAGDPAWGKSSGDGVEERGDGATIVDVAEKEGGGVGVHEDADEDVAAVSAEGEDDGSGVNRKRDAAPHEPKAKAYLVRRLKGSERRAVLVLAFATELKSRRRERAAALWCR</sequence>
<proteinExistence type="predicted"/>
<organism evidence="2 3">
    <name type="scientific">Phytophthora fragariaefolia</name>
    <dbReference type="NCBI Taxonomy" id="1490495"/>
    <lineage>
        <taxon>Eukaryota</taxon>
        <taxon>Sar</taxon>
        <taxon>Stramenopiles</taxon>
        <taxon>Oomycota</taxon>
        <taxon>Peronosporomycetes</taxon>
        <taxon>Peronosporales</taxon>
        <taxon>Peronosporaceae</taxon>
        <taxon>Phytophthora</taxon>
    </lineage>
</organism>
<dbReference type="EMBL" id="BSXT01000128">
    <property type="protein sequence ID" value="GMF18406.1"/>
    <property type="molecule type" value="Genomic_DNA"/>
</dbReference>
<name>A0A9W6WUQ6_9STRA</name>
<feature type="region of interest" description="Disordered" evidence="1">
    <location>
        <begin position="163"/>
        <end position="192"/>
    </location>
</feature>
<feature type="region of interest" description="Disordered" evidence="1">
    <location>
        <begin position="1"/>
        <end position="22"/>
    </location>
</feature>
<evidence type="ECO:0000313" key="3">
    <source>
        <dbReference type="Proteomes" id="UP001165121"/>
    </source>
</evidence>
<reference evidence="2" key="1">
    <citation type="submission" date="2023-04" db="EMBL/GenBank/DDBJ databases">
        <title>Phytophthora fragariaefolia NBRC 109709.</title>
        <authorList>
            <person name="Ichikawa N."/>
            <person name="Sato H."/>
            <person name="Tonouchi N."/>
        </authorList>
    </citation>
    <scope>NUCLEOTIDE SEQUENCE</scope>
    <source>
        <strain evidence="2">NBRC 109709</strain>
    </source>
</reference>